<dbReference type="SUPFAM" id="SSF53649">
    <property type="entry name" value="Alkaline phosphatase-like"/>
    <property type="match status" value="1"/>
</dbReference>
<dbReference type="AlphaFoldDB" id="A0A2N5X5S4"/>
<organism evidence="7 8">
    <name type="scientific">Pseudohalioglobus lutimaris</name>
    <dbReference type="NCBI Taxonomy" id="1737061"/>
    <lineage>
        <taxon>Bacteria</taxon>
        <taxon>Pseudomonadati</taxon>
        <taxon>Pseudomonadota</taxon>
        <taxon>Gammaproteobacteria</taxon>
        <taxon>Cellvibrionales</taxon>
        <taxon>Halieaceae</taxon>
        <taxon>Pseudohalioglobus</taxon>
    </lineage>
</organism>
<feature type="domain" description="Sulfatase N-terminal" evidence="6">
    <location>
        <begin position="77"/>
        <end position="393"/>
    </location>
</feature>
<dbReference type="Pfam" id="PF00884">
    <property type="entry name" value="Sulfatase"/>
    <property type="match status" value="1"/>
</dbReference>
<keyword evidence="4" id="KW-0106">Calcium</keyword>
<comment type="caution">
    <text evidence="7">The sequence shown here is derived from an EMBL/GenBank/DDBJ whole genome shotgun (WGS) entry which is preliminary data.</text>
</comment>
<dbReference type="PANTHER" id="PTHR10342">
    <property type="entry name" value="ARYLSULFATASE"/>
    <property type="match status" value="1"/>
</dbReference>
<dbReference type="Gene3D" id="3.30.1120.10">
    <property type="match status" value="1"/>
</dbReference>
<proteinExistence type="inferred from homology"/>
<comment type="similarity">
    <text evidence="1">Belongs to the sulfatase family.</text>
</comment>
<keyword evidence="5" id="KW-0325">Glycoprotein</keyword>
<dbReference type="PANTHER" id="PTHR10342:SF274">
    <property type="entry name" value="ARYLSULFATASE B"/>
    <property type="match status" value="1"/>
</dbReference>
<gene>
    <name evidence="7" type="ORF">C0039_04725</name>
</gene>
<dbReference type="CDD" id="cd16029">
    <property type="entry name" value="4-S"/>
    <property type="match status" value="1"/>
</dbReference>
<evidence type="ECO:0000313" key="8">
    <source>
        <dbReference type="Proteomes" id="UP000235005"/>
    </source>
</evidence>
<name>A0A2N5X5S4_9GAMM</name>
<keyword evidence="2" id="KW-0479">Metal-binding</keyword>
<evidence type="ECO:0000256" key="4">
    <source>
        <dbReference type="ARBA" id="ARBA00022837"/>
    </source>
</evidence>
<evidence type="ECO:0000259" key="6">
    <source>
        <dbReference type="Pfam" id="PF00884"/>
    </source>
</evidence>
<dbReference type="InterPro" id="IPR024607">
    <property type="entry name" value="Sulfatase_CS"/>
</dbReference>
<dbReference type="InterPro" id="IPR047115">
    <property type="entry name" value="ARSB"/>
</dbReference>
<dbReference type="GO" id="GO:0046872">
    <property type="term" value="F:metal ion binding"/>
    <property type="evidence" value="ECO:0007669"/>
    <property type="project" value="UniProtKB-KW"/>
</dbReference>
<sequence>MGNHYPSRRRGGRRVLVTTGRQRRILRPTVRLLHRRESTYCSRWQGSGLQAVLALVVALGLSGPVVAGEPAQAHGKPNIVVIVADDLGFADVGFNGAEDVLTPHIDDLAAAGTRFESLYVQPFCTPTRAAFMTGRYPIRYGLQTFVITPGQTYGLPHSERTLASALQDVGYKTYIIGKWHLGHADQSFWPQNRGFDYFYGTTLGEVDFYTKERAGSVDWQRNGALLDEQGYFTDQLTRDAVRIIEQQSTDKPFFLYLPHLAVHAPYQAPQHYIDRVSGIEDETRRVYAAMAAALDDSVGEVIAALERKGLRDNTLLLFFSDNGGIAEYDAAAAMAKGDKPAPADNSPFRGSKGGLYEGGVRSAAFINWPGRIEPGAIAEMVHVVDFFPTLVKLSSGSVESENALDGKDIWPVITGDAPSPHADILINAEIHRGAVRKGRWKLVKNAALPSSNELYDLESDVAERENLAHKHPEKVKELEDVLNGYAEESKPALFLHAYMPFVRKHFASAALAYDGDKNDGQAEE</sequence>
<protein>
    <submittedName>
        <fullName evidence="7">Sulfatase</fullName>
    </submittedName>
</protein>
<accession>A0A2N5X5S4</accession>
<dbReference type="OrthoDB" id="974590at2"/>
<evidence type="ECO:0000256" key="3">
    <source>
        <dbReference type="ARBA" id="ARBA00022801"/>
    </source>
</evidence>
<evidence type="ECO:0000256" key="2">
    <source>
        <dbReference type="ARBA" id="ARBA00022723"/>
    </source>
</evidence>
<evidence type="ECO:0000256" key="5">
    <source>
        <dbReference type="ARBA" id="ARBA00023180"/>
    </source>
</evidence>
<dbReference type="GO" id="GO:0008484">
    <property type="term" value="F:sulfuric ester hydrolase activity"/>
    <property type="evidence" value="ECO:0007669"/>
    <property type="project" value="InterPro"/>
</dbReference>
<keyword evidence="8" id="KW-1185">Reference proteome</keyword>
<dbReference type="PROSITE" id="PS00149">
    <property type="entry name" value="SULFATASE_2"/>
    <property type="match status" value="1"/>
</dbReference>
<dbReference type="InterPro" id="IPR000917">
    <property type="entry name" value="Sulfatase_N"/>
</dbReference>
<keyword evidence="3" id="KW-0378">Hydrolase</keyword>
<evidence type="ECO:0000256" key="1">
    <source>
        <dbReference type="ARBA" id="ARBA00008779"/>
    </source>
</evidence>
<dbReference type="Proteomes" id="UP000235005">
    <property type="component" value="Unassembled WGS sequence"/>
</dbReference>
<evidence type="ECO:0000313" key="7">
    <source>
        <dbReference type="EMBL" id="PLW69840.1"/>
    </source>
</evidence>
<reference evidence="7 8" key="1">
    <citation type="submission" date="2018-01" db="EMBL/GenBank/DDBJ databases">
        <title>The draft genome sequence of Halioglobus lutimaris HF004.</title>
        <authorList>
            <person name="Du Z.-J."/>
            <person name="Shi M.-J."/>
        </authorList>
    </citation>
    <scope>NUCLEOTIDE SEQUENCE [LARGE SCALE GENOMIC DNA]</scope>
    <source>
        <strain evidence="7 8">HF004</strain>
    </source>
</reference>
<dbReference type="EMBL" id="PKUS01000003">
    <property type="protein sequence ID" value="PLW69840.1"/>
    <property type="molecule type" value="Genomic_DNA"/>
</dbReference>
<dbReference type="InterPro" id="IPR017850">
    <property type="entry name" value="Alkaline_phosphatase_core_sf"/>
</dbReference>
<dbReference type="Gene3D" id="3.40.720.10">
    <property type="entry name" value="Alkaline Phosphatase, subunit A"/>
    <property type="match status" value="1"/>
</dbReference>